<gene>
    <name evidence="1" type="ORF">A11Q_833</name>
</gene>
<dbReference type="KEGG" id="bex:A11Q_833"/>
<accession>M4VAL3</accession>
<reference evidence="1 2" key="1">
    <citation type="journal article" date="2013" name="ISME J.">
        <title>By their genes ye shall know them: genomic signatures of predatory bacteria.</title>
        <authorList>
            <person name="Pasternak Z."/>
            <person name="Pietrokovski S."/>
            <person name="Rotem O."/>
            <person name="Gophna U."/>
            <person name="Lurie-Weinberger M.N."/>
            <person name="Jurkevitch E."/>
        </authorList>
    </citation>
    <scope>NUCLEOTIDE SEQUENCE [LARGE SCALE GENOMIC DNA]</scope>
    <source>
        <strain evidence="1 2">JSS</strain>
    </source>
</reference>
<dbReference type="Proteomes" id="UP000012040">
    <property type="component" value="Chromosome"/>
</dbReference>
<dbReference type="EMBL" id="CP003537">
    <property type="protein sequence ID" value="AGH95051.1"/>
    <property type="molecule type" value="Genomic_DNA"/>
</dbReference>
<dbReference type="eggNOG" id="COG0146">
    <property type="taxonomic scope" value="Bacteria"/>
</dbReference>
<protein>
    <submittedName>
        <fullName evidence="1">N-methylhydantoinase B</fullName>
    </submittedName>
</protein>
<organism evidence="1 2">
    <name type="scientific">Pseudobdellovibrio exovorus JSS</name>
    <dbReference type="NCBI Taxonomy" id="1184267"/>
    <lineage>
        <taxon>Bacteria</taxon>
        <taxon>Pseudomonadati</taxon>
        <taxon>Bdellovibrionota</taxon>
        <taxon>Bdellovibrionia</taxon>
        <taxon>Bdellovibrionales</taxon>
        <taxon>Pseudobdellovibrionaceae</taxon>
        <taxon>Pseudobdellovibrio</taxon>
    </lineage>
</organism>
<evidence type="ECO:0000313" key="1">
    <source>
        <dbReference type="EMBL" id="AGH95051.1"/>
    </source>
</evidence>
<dbReference type="PATRIC" id="fig|1184267.3.peg.843"/>
<dbReference type="STRING" id="1184267.A11Q_833"/>
<dbReference type="RefSeq" id="WP_015469541.1">
    <property type="nucleotide sequence ID" value="NC_020813.1"/>
</dbReference>
<proteinExistence type="predicted"/>
<dbReference type="AlphaFoldDB" id="M4VAL3"/>
<name>M4VAL3_9BACT</name>
<dbReference type="HOGENOM" id="CLU_661675_0_0_7"/>
<sequence length="415" mass="47942">MNFLTYKHCIKTLLGKYKSCSLVNAEGSLLYSKDQNFEVLTTTRLVAFQIVKKYLNPKPQDFFLLNDPENGGYQLSKLIFISCLSPNLFLIWDENNFNVDFKIPPTPIFDQGVKNEFVWQALIGSRPYSAEFESFLEYQKYKVDTVLKSTSLLKTIGDPKQQQQWLKATQGIFDTQFNNKAQGSTDAQYKLSSGSCIRLRFSAEEKQNLKMITLDFTNTNICPDIYTSSHVIESVLIKKIIDFYAVNEFFTQSILDKIKIILPPKSIVSRSHPTGEHNFELQTICSQLCEYNLIQLNSHARKSKQNFELTNFLYFSLYSDHYHSNNFVGSDKIQLEQFEDLINNKVIDLKKMKRTDNLNQVCFDINSDDKVSLTIKNNYKADGTSNDLKLNNVSLGRGQYELKKGDQIEILWKYT</sequence>
<dbReference type="OrthoDB" id="102473at2"/>
<evidence type="ECO:0000313" key="2">
    <source>
        <dbReference type="Proteomes" id="UP000012040"/>
    </source>
</evidence>
<keyword evidence="2" id="KW-1185">Reference proteome</keyword>